<accession>A0A9Q9SHX0</accession>
<comment type="caution">
    <text evidence="1">The sequence shown here is derived from an EMBL/GenBank/DDBJ whole genome shotgun (WGS) entry which is preliminary data.</text>
</comment>
<evidence type="ECO:0000313" key="1">
    <source>
        <dbReference type="EMBL" id="VWB57714.1"/>
    </source>
</evidence>
<organism evidence="1 2">
    <name type="scientific">Burkholderia arboris</name>
    <dbReference type="NCBI Taxonomy" id="488730"/>
    <lineage>
        <taxon>Bacteria</taxon>
        <taxon>Pseudomonadati</taxon>
        <taxon>Pseudomonadota</taxon>
        <taxon>Betaproteobacteria</taxon>
        <taxon>Burkholderiales</taxon>
        <taxon>Burkholderiaceae</taxon>
        <taxon>Burkholderia</taxon>
        <taxon>Burkholderia cepacia complex</taxon>
    </lineage>
</organism>
<name>A0A9Q9SHX0_9BURK</name>
<dbReference type="RefSeq" id="WP_174992597.1">
    <property type="nucleotide sequence ID" value="NZ_JBBMXW010000002.1"/>
</dbReference>
<dbReference type="EMBL" id="CABVPX010000009">
    <property type="protein sequence ID" value="VWB57714.1"/>
    <property type="molecule type" value="Genomic_DNA"/>
</dbReference>
<protein>
    <submittedName>
        <fullName evidence="1">Fis family transcriptional regulator</fullName>
    </submittedName>
</protein>
<dbReference type="AlphaFoldDB" id="A0A9Q9SHX0"/>
<evidence type="ECO:0000313" key="2">
    <source>
        <dbReference type="Proteomes" id="UP000494172"/>
    </source>
</evidence>
<proteinExistence type="predicted"/>
<reference evidence="1 2" key="1">
    <citation type="submission" date="2019-09" db="EMBL/GenBank/DDBJ databases">
        <authorList>
            <person name="Depoorter E."/>
        </authorList>
    </citation>
    <scope>NUCLEOTIDE SEQUENCE [LARGE SCALE GENOMIC DNA]</scope>
    <source>
        <strain evidence="1">LMG 24066</strain>
    </source>
</reference>
<gene>
    <name evidence="1" type="ORF">BAR24066_02657</name>
</gene>
<sequence>MPAGKAIMKWAGRRSDTRHLLKPLPTDIVQTLSLAHHLALESVTSGGGNLDQVGYLVRVVYLTFYLRDTASIDTNVMAYRCAERALHACVARVDQGACCRLVDHEPEAVSRILLIHDQQLSAITGHLYLAARERLRHHVANGRRSPIALAAGR</sequence>
<dbReference type="Proteomes" id="UP000494172">
    <property type="component" value="Unassembled WGS sequence"/>
</dbReference>